<accession>A0A9P6VL05</accession>
<protein>
    <submittedName>
        <fullName evidence="1">Uncharacterized protein</fullName>
    </submittedName>
</protein>
<keyword evidence="2" id="KW-1185">Reference proteome</keyword>
<reference evidence="1" key="1">
    <citation type="submission" date="2019-07" db="EMBL/GenBank/DDBJ databases">
        <title>Hyphodiscus hymeniophilus genome sequencing and assembly.</title>
        <authorList>
            <person name="Kramer G."/>
            <person name="Nodwell J."/>
        </authorList>
    </citation>
    <scope>NUCLEOTIDE SEQUENCE</scope>
    <source>
        <strain evidence="1">ATCC 34498</strain>
    </source>
</reference>
<proteinExistence type="predicted"/>
<evidence type="ECO:0000313" key="1">
    <source>
        <dbReference type="EMBL" id="KAG0649540.1"/>
    </source>
</evidence>
<evidence type="ECO:0000313" key="2">
    <source>
        <dbReference type="Proteomes" id="UP000785200"/>
    </source>
</evidence>
<organism evidence="1 2">
    <name type="scientific">Hyphodiscus hymeniophilus</name>
    <dbReference type="NCBI Taxonomy" id="353542"/>
    <lineage>
        <taxon>Eukaryota</taxon>
        <taxon>Fungi</taxon>
        <taxon>Dikarya</taxon>
        <taxon>Ascomycota</taxon>
        <taxon>Pezizomycotina</taxon>
        <taxon>Leotiomycetes</taxon>
        <taxon>Helotiales</taxon>
        <taxon>Hyphodiscaceae</taxon>
        <taxon>Hyphodiscus</taxon>
    </lineage>
</organism>
<name>A0A9P6VL05_9HELO</name>
<dbReference type="AlphaFoldDB" id="A0A9P6VL05"/>
<comment type="caution">
    <text evidence="1">The sequence shown here is derived from an EMBL/GenBank/DDBJ whole genome shotgun (WGS) entry which is preliminary data.</text>
</comment>
<dbReference type="EMBL" id="VNKQ01000007">
    <property type="protein sequence ID" value="KAG0649540.1"/>
    <property type="molecule type" value="Genomic_DNA"/>
</dbReference>
<gene>
    <name evidence="1" type="ORF">D0Z07_3830</name>
</gene>
<sequence length="476" mass="54747">MQAGTVPLRWKDLDITLKDVDGTQSSPKRTSEEKLEDRRERIQRTKVALLDYSTDAVLGHHINSAPDLSGKLDEAIDDEIRFRLYVVEDLSRDVIEAFGNKLGIEPAFFRAHIVDYAWYNPLDRWRDPPSLDVAVRNQNWMQIRFVRARYFSTRPEFKAASNESHQFNIFRRVDDDRSNTGWLDTEGAVMGLVRSRATIWLQPGRSKGTAGIGVLLLDPTVKSGVPLWRGRRNWYPTPDPAASMTTLLDFVPEPDSFFADFLYWAQHPNVFSPWADTPKSGVCVLQVLLHLICSEWLTMSDLIKTRLNQTDMEILDTKNFAVNKRIDIALQRLHPWRRLLPSYREMISETLLHVFRFPHNVETSPGIVAGNDAVRSKSNSFRTLSSGTTDLATSLTNYEETPEARLSSIDAYRDDFQLVLSYLDEHQKRIDRLTSVVTAVIKIEDTRRSLNDARNIGRLTWLATIFVPFTRCYRNK</sequence>
<dbReference type="OrthoDB" id="5428055at2759"/>
<dbReference type="Proteomes" id="UP000785200">
    <property type="component" value="Unassembled WGS sequence"/>
</dbReference>